<sequence length="71" mass="7825">MKKSPVTAPKLKNLSIAYNLQSAGIAFCPDFIAFCPDYIAIHPSQTLLGVYVEQKSTDEPCFFPNAIIISF</sequence>
<organism evidence="1">
    <name type="scientific">Bacteroides intestinalis</name>
    <dbReference type="NCBI Taxonomy" id="329854"/>
    <lineage>
        <taxon>Bacteria</taxon>
        <taxon>Pseudomonadati</taxon>
        <taxon>Bacteroidota</taxon>
        <taxon>Bacteroidia</taxon>
        <taxon>Bacteroidales</taxon>
        <taxon>Bacteroidaceae</taxon>
        <taxon>Bacteroides</taxon>
    </lineage>
</organism>
<evidence type="ECO:0000313" key="1">
    <source>
        <dbReference type="EMBL" id="VYT52158.1"/>
    </source>
</evidence>
<dbReference type="AlphaFoldDB" id="A0A6N2XFR8"/>
<name>A0A6N2XFR8_9BACE</name>
<gene>
    <name evidence="1" type="ORF">BILFYP9_04572</name>
</gene>
<accession>A0A6N2XFR8</accession>
<dbReference type="EMBL" id="CACRSU010000049">
    <property type="protein sequence ID" value="VYT52158.1"/>
    <property type="molecule type" value="Genomic_DNA"/>
</dbReference>
<protein>
    <submittedName>
        <fullName evidence="1">Uncharacterized protein</fullName>
    </submittedName>
</protein>
<reference evidence="1" key="1">
    <citation type="submission" date="2019-11" db="EMBL/GenBank/DDBJ databases">
        <authorList>
            <person name="Feng L."/>
        </authorList>
    </citation>
    <scope>NUCLEOTIDE SEQUENCE</scope>
    <source>
        <strain evidence="1">BintestinalisLFYP9</strain>
    </source>
</reference>
<proteinExistence type="predicted"/>